<evidence type="ECO:0000313" key="1">
    <source>
        <dbReference type="EMBL" id="OWZ22240.1"/>
    </source>
</evidence>
<accession>A0A225WZC3</accession>
<reference evidence="2" key="1">
    <citation type="submission" date="2017-03" db="EMBL/GenBank/DDBJ databases">
        <title>Phytopthora megakarya and P. palmivora, two closely related causual agents of cacao black pod achieved similar genome size and gene model numbers by different mechanisms.</title>
        <authorList>
            <person name="Ali S."/>
            <person name="Shao J."/>
            <person name="Larry D.J."/>
            <person name="Kronmiller B."/>
            <person name="Shen D."/>
            <person name="Strem M.D."/>
            <person name="Melnick R.L."/>
            <person name="Guiltinan M.J."/>
            <person name="Tyler B.M."/>
            <person name="Meinhardt L.W."/>
            <person name="Bailey B.A."/>
        </authorList>
    </citation>
    <scope>NUCLEOTIDE SEQUENCE [LARGE SCALE GENOMIC DNA]</scope>
    <source>
        <strain evidence="2">zdho120</strain>
    </source>
</reference>
<evidence type="ECO:0000313" key="2">
    <source>
        <dbReference type="Proteomes" id="UP000198211"/>
    </source>
</evidence>
<dbReference type="AlphaFoldDB" id="A0A225WZC3"/>
<dbReference type="EMBL" id="NBNE01000151">
    <property type="protein sequence ID" value="OWZ22240.1"/>
    <property type="molecule type" value="Genomic_DNA"/>
</dbReference>
<name>A0A225WZC3_9STRA</name>
<protein>
    <recommendedName>
        <fullName evidence="3">Bzip transcription factor</fullName>
    </recommendedName>
</protein>
<keyword evidence="2" id="KW-1185">Reference proteome</keyword>
<sequence>MSMDLTAMKIVAEYFRLFRFGVLQGDLSTSDVKPGGSIPVVQRCFLNAAMDPDVTDGTVVGVNAIMESWERMSLCFPGIEIEPTCLENGSDGGIVATARQHTTINENMLLYAFPHLIQECGEYSKLVNKLLGRHILIRGSVCFKWDKENGRMSSFVFKADLLTPMLRLLDNLEDVSHVFSKARLTPECGLVAGL</sequence>
<evidence type="ECO:0008006" key="3">
    <source>
        <dbReference type="Google" id="ProtNLM"/>
    </source>
</evidence>
<gene>
    <name evidence="1" type="ORF">PHMEG_0003079</name>
</gene>
<dbReference type="OrthoDB" id="126855at2759"/>
<comment type="caution">
    <text evidence="1">The sequence shown here is derived from an EMBL/GenBank/DDBJ whole genome shotgun (WGS) entry which is preliminary data.</text>
</comment>
<organism evidence="1 2">
    <name type="scientific">Phytophthora megakarya</name>
    <dbReference type="NCBI Taxonomy" id="4795"/>
    <lineage>
        <taxon>Eukaryota</taxon>
        <taxon>Sar</taxon>
        <taxon>Stramenopiles</taxon>
        <taxon>Oomycota</taxon>
        <taxon>Peronosporomycetes</taxon>
        <taxon>Peronosporales</taxon>
        <taxon>Peronosporaceae</taxon>
        <taxon>Phytophthora</taxon>
    </lineage>
</organism>
<proteinExistence type="predicted"/>
<dbReference type="Proteomes" id="UP000198211">
    <property type="component" value="Unassembled WGS sequence"/>
</dbReference>